<dbReference type="OrthoDB" id="10048822at2759"/>
<feature type="domain" description="G-protein coupled receptors family 1 profile" evidence="7">
    <location>
        <begin position="1"/>
        <end position="188"/>
    </location>
</feature>
<dbReference type="SUPFAM" id="SSF47459">
    <property type="entry name" value="HLH, helix-loop-helix DNA-binding domain"/>
    <property type="match status" value="1"/>
</dbReference>
<sequence>MVIPALMAFGSYRNVINFYFASAALSSSLLNCLYIYYLVETLRSRGLAENTCRAIYYLQTSCTVVLAYTITAMHANFVLCLLSPPSSNQRHSVRSCLRSCGFCLRRFFRRFCFCLVLVVWSLSFTATIPLLYTIDSNEKTPKPVYCPGTKQISYLEEWFDRNRLSQSIIFNLIPLLATLFISIVALLKLFYECLFYTYLRCKMSKCLPCRKRTSSQHQQQSLSIPNSTSMLSSFGIIKVKMSNEEELLYNNISSSSSSSTSSIHQQIQSSGSTRKKRKLNGQQRDEATVREKHRMLKLNKAYAQLRLALPVENKCKLSRIETLRTAVHYIKLLNQLLEVDNN</sequence>
<dbReference type="Gene3D" id="4.10.280.10">
    <property type="entry name" value="Helix-loop-helix DNA-binding domain"/>
    <property type="match status" value="1"/>
</dbReference>
<accession>A0A813UD68</accession>
<dbReference type="PROSITE" id="PS50262">
    <property type="entry name" value="G_PROTEIN_RECEP_F1_2"/>
    <property type="match status" value="1"/>
</dbReference>
<keyword evidence="4 6" id="KW-0472">Membrane</keyword>
<evidence type="ECO:0008006" key="13">
    <source>
        <dbReference type="Google" id="ProtNLM"/>
    </source>
</evidence>
<feature type="region of interest" description="Disordered" evidence="5">
    <location>
        <begin position="253"/>
        <end position="290"/>
    </location>
</feature>
<evidence type="ECO:0000259" key="7">
    <source>
        <dbReference type="PROSITE" id="PS50262"/>
    </source>
</evidence>
<dbReference type="InterPro" id="IPR036638">
    <property type="entry name" value="HLH_DNA-bd_sf"/>
</dbReference>
<reference evidence="10" key="1">
    <citation type="submission" date="2021-02" db="EMBL/GenBank/DDBJ databases">
        <authorList>
            <person name="Nowell W R."/>
        </authorList>
    </citation>
    <scope>NUCLEOTIDE SEQUENCE</scope>
</reference>
<gene>
    <name evidence="10" type="ORF">BJG266_LOCUS6600</name>
    <name evidence="9" type="ORF">QVE165_LOCUS2975</name>
</gene>
<keyword evidence="2 6" id="KW-0812">Transmembrane</keyword>
<evidence type="ECO:0000259" key="8">
    <source>
        <dbReference type="PROSITE" id="PS50888"/>
    </source>
</evidence>
<dbReference type="SMART" id="SM00353">
    <property type="entry name" value="HLH"/>
    <property type="match status" value="1"/>
</dbReference>
<dbReference type="InterPro" id="IPR017452">
    <property type="entry name" value="GPCR_Rhodpsn_7TM"/>
</dbReference>
<dbReference type="Gene3D" id="1.20.1070.10">
    <property type="entry name" value="Rhodopsin 7-helix transmembrane proteins"/>
    <property type="match status" value="1"/>
</dbReference>
<keyword evidence="3 6" id="KW-1133">Transmembrane helix</keyword>
<dbReference type="GO" id="GO:0016020">
    <property type="term" value="C:membrane"/>
    <property type="evidence" value="ECO:0007669"/>
    <property type="project" value="UniProtKB-SubCell"/>
</dbReference>
<dbReference type="Proteomes" id="UP000663832">
    <property type="component" value="Unassembled WGS sequence"/>
</dbReference>
<dbReference type="InterPro" id="IPR011598">
    <property type="entry name" value="bHLH_dom"/>
</dbReference>
<name>A0A813UD68_9BILA</name>
<dbReference type="GO" id="GO:0032502">
    <property type="term" value="P:developmental process"/>
    <property type="evidence" value="ECO:0007669"/>
    <property type="project" value="TreeGrafter"/>
</dbReference>
<dbReference type="AlphaFoldDB" id="A0A813UD68"/>
<dbReference type="PANTHER" id="PTHR23349">
    <property type="entry name" value="BASIC HELIX-LOOP-HELIX TRANSCRIPTION FACTOR, TWIST"/>
    <property type="match status" value="1"/>
</dbReference>
<evidence type="ECO:0000256" key="3">
    <source>
        <dbReference type="ARBA" id="ARBA00022989"/>
    </source>
</evidence>
<evidence type="ECO:0000313" key="9">
    <source>
        <dbReference type="EMBL" id="CAF0777698.1"/>
    </source>
</evidence>
<dbReference type="GO" id="GO:0046983">
    <property type="term" value="F:protein dimerization activity"/>
    <property type="evidence" value="ECO:0007669"/>
    <property type="project" value="InterPro"/>
</dbReference>
<evidence type="ECO:0000313" key="11">
    <source>
        <dbReference type="Proteomes" id="UP000663832"/>
    </source>
</evidence>
<dbReference type="EMBL" id="CAJNOM010000010">
    <property type="protein sequence ID" value="CAF0777698.1"/>
    <property type="molecule type" value="Genomic_DNA"/>
</dbReference>
<dbReference type="GO" id="GO:0000977">
    <property type="term" value="F:RNA polymerase II transcription regulatory region sequence-specific DNA binding"/>
    <property type="evidence" value="ECO:0007669"/>
    <property type="project" value="TreeGrafter"/>
</dbReference>
<evidence type="ECO:0000256" key="5">
    <source>
        <dbReference type="SAM" id="MobiDB-lite"/>
    </source>
</evidence>
<evidence type="ECO:0000256" key="6">
    <source>
        <dbReference type="SAM" id="Phobius"/>
    </source>
</evidence>
<dbReference type="GO" id="GO:0000981">
    <property type="term" value="F:DNA-binding transcription factor activity, RNA polymerase II-specific"/>
    <property type="evidence" value="ECO:0007669"/>
    <property type="project" value="TreeGrafter"/>
</dbReference>
<keyword evidence="11" id="KW-1185">Reference proteome</keyword>
<feature type="transmembrane region" description="Helical" evidence="6">
    <location>
        <begin position="16"/>
        <end position="37"/>
    </location>
</feature>
<dbReference type="Proteomes" id="UP000663877">
    <property type="component" value="Unassembled WGS sequence"/>
</dbReference>
<protein>
    <recommendedName>
        <fullName evidence="13">BHLH domain-containing protein</fullName>
    </recommendedName>
</protein>
<feature type="domain" description="BHLH" evidence="8">
    <location>
        <begin position="282"/>
        <end position="333"/>
    </location>
</feature>
<organism evidence="10 12">
    <name type="scientific">Adineta steineri</name>
    <dbReference type="NCBI Taxonomy" id="433720"/>
    <lineage>
        <taxon>Eukaryota</taxon>
        <taxon>Metazoa</taxon>
        <taxon>Spiralia</taxon>
        <taxon>Gnathifera</taxon>
        <taxon>Rotifera</taxon>
        <taxon>Eurotatoria</taxon>
        <taxon>Bdelloidea</taxon>
        <taxon>Adinetida</taxon>
        <taxon>Adinetidae</taxon>
        <taxon>Adineta</taxon>
    </lineage>
</organism>
<evidence type="ECO:0000256" key="2">
    <source>
        <dbReference type="ARBA" id="ARBA00022692"/>
    </source>
</evidence>
<evidence type="ECO:0000313" key="10">
    <source>
        <dbReference type="EMBL" id="CAF0827440.1"/>
    </source>
</evidence>
<evidence type="ECO:0000313" key="12">
    <source>
        <dbReference type="Proteomes" id="UP000663877"/>
    </source>
</evidence>
<dbReference type="PROSITE" id="PS50888">
    <property type="entry name" value="BHLH"/>
    <property type="match status" value="1"/>
</dbReference>
<comment type="subcellular location">
    <subcellularLocation>
        <location evidence="1">Membrane</location>
    </subcellularLocation>
</comment>
<comment type="caution">
    <text evidence="10">The sequence shown here is derived from an EMBL/GenBank/DDBJ whole genome shotgun (WGS) entry which is preliminary data.</text>
</comment>
<feature type="compositionally biased region" description="Low complexity" evidence="5">
    <location>
        <begin position="253"/>
        <end position="272"/>
    </location>
</feature>
<evidence type="ECO:0000256" key="4">
    <source>
        <dbReference type="ARBA" id="ARBA00023136"/>
    </source>
</evidence>
<dbReference type="InterPro" id="IPR050283">
    <property type="entry name" value="E-box_TF_Regulators"/>
</dbReference>
<dbReference type="Pfam" id="PF00010">
    <property type="entry name" value="HLH"/>
    <property type="match status" value="1"/>
</dbReference>
<proteinExistence type="predicted"/>
<feature type="transmembrane region" description="Helical" evidence="6">
    <location>
        <begin position="111"/>
        <end position="132"/>
    </location>
</feature>
<evidence type="ECO:0000256" key="1">
    <source>
        <dbReference type="ARBA" id="ARBA00004370"/>
    </source>
</evidence>
<dbReference type="EMBL" id="CAJNOI010000019">
    <property type="protein sequence ID" value="CAF0827440.1"/>
    <property type="molecule type" value="Genomic_DNA"/>
</dbReference>
<feature type="transmembrane region" description="Helical" evidence="6">
    <location>
        <begin position="168"/>
        <end position="190"/>
    </location>
</feature>
<dbReference type="PANTHER" id="PTHR23349:SF111">
    <property type="entry name" value="BHLH DOMAIN-CONTAINING PROTEIN"/>
    <property type="match status" value="1"/>
</dbReference>